<sequence length="403" mass="45768">MKNTALEKFNVTTLTQEQLNQLDKLEHFIQAHLQTNYPAVAVLQGDAGTGKSVLLTALFKRLQTASKQEGSPYQGSHNRFLVNHPELLKVYQELAQTEPDLLKKDYLRPTSLINRAHKDGKRYDVLVIDEGHLLLSKAEPYIKFRQANQLAELIKLAKVVVVVFDFKQVMQSKMFWTPEMLAAVLAPYPHQYFTLAKQYRLQANEQVRAWIAALGRGEVHPLPRDCGNYDLEIFARASDLYAKIRERDAQVGLSRVLSTTGFVRRKAGEHHVYLDDFDLPWDQYDGQVTPWAERKDSLGEVGSIYTIQGFDLNYAGLILGPPFEYDSRQGRIKINPAKVTHREIYKHHPDVQTPADVAQLKELVMLNTLNVLATRGVYGLYLTATDDALRAALLQGAADKKIW</sequence>
<dbReference type="EMBL" id="JQAX01000002">
    <property type="protein sequence ID" value="KRN32485.1"/>
    <property type="molecule type" value="Genomic_DNA"/>
</dbReference>
<keyword evidence="2" id="KW-0808">Transferase</keyword>
<proteinExistence type="predicted"/>
<gene>
    <name evidence="2" type="ORF">IV68_GL000839</name>
</gene>
<dbReference type="eggNOG" id="COG3410">
    <property type="taxonomic scope" value="Bacteria"/>
</dbReference>
<protein>
    <submittedName>
        <fullName evidence="2">Thymidine kinase</fullName>
    </submittedName>
</protein>
<dbReference type="Pfam" id="PF09848">
    <property type="entry name" value="SLFN-g3_helicase"/>
    <property type="match status" value="1"/>
</dbReference>
<dbReference type="PATRIC" id="fig|1123500.6.peg.845"/>
<evidence type="ECO:0000313" key="3">
    <source>
        <dbReference type="Proteomes" id="UP000051296"/>
    </source>
</evidence>
<evidence type="ECO:0000259" key="1">
    <source>
        <dbReference type="Pfam" id="PF09848"/>
    </source>
</evidence>
<keyword evidence="3" id="KW-1185">Reference proteome</keyword>
<evidence type="ECO:0000313" key="2">
    <source>
        <dbReference type="EMBL" id="KRN32485.1"/>
    </source>
</evidence>
<feature type="domain" description="Schlafen group 3-like DNA/RNA helicase" evidence="1">
    <location>
        <begin position="39"/>
        <end position="386"/>
    </location>
</feature>
<dbReference type="InterPro" id="IPR027417">
    <property type="entry name" value="P-loop_NTPase"/>
</dbReference>
<dbReference type="InParanoid" id="A0A0R2G2K1"/>
<dbReference type="OrthoDB" id="3193269at2"/>
<reference evidence="2 3" key="1">
    <citation type="journal article" date="2015" name="Genome Announc.">
        <title>Expanding the biotechnology potential of lactobacilli through comparative genomics of 213 strains and associated genera.</title>
        <authorList>
            <person name="Sun Z."/>
            <person name="Harris H.M."/>
            <person name="McCann A."/>
            <person name="Guo C."/>
            <person name="Argimon S."/>
            <person name="Zhang W."/>
            <person name="Yang X."/>
            <person name="Jeffery I.B."/>
            <person name="Cooney J.C."/>
            <person name="Kagawa T.F."/>
            <person name="Liu W."/>
            <person name="Song Y."/>
            <person name="Salvetti E."/>
            <person name="Wrobel A."/>
            <person name="Rasinkangas P."/>
            <person name="Parkhill J."/>
            <person name="Rea M.C."/>
            <person name="O'Sullivan O."/>
            <person name="Ritari J."/>
            <person name="Douillard F.P."/>
            <person name="Paul Ross R."/>
            <person name="Yang R."/>
            <person name="Briner A.E."/>
            <person name="Felis G.E."/>
            <person name="de Vos W.M."/>
            <person name="Barrangou R."/>
            <person name="Klaenhammer T.R."/>
            <person name="Caufield P.W."/>
            <person name="Cui Y."/>
            <person name="Zhang H."/>
            <person name="O'Toole P.W."/>
        </authorList>
    </citation>
    <scope>NUCLEOTIDE SEQUENCE [LARGE SCALE GENOMIC DNA]</scope>
    <source>
        <strain evidence="2 3">DSM 20190</strain>
    </source>
</reference>
<dbReference type="AlphaFoldDB" id="A0A0R2G2K1"/>
<dbReference type="Gene3D" id="3.40.50.300">
    <property type="entry name" value="P-loop containing nucleotide triphosphate hydrolases"/>
    <property type="match status" value="1"/>
</dbReference>
<dbReference type="Proteomes" id="UP000051296">
    <property type="component" value="Unassembled WGS sequence"/>
</dbReference>
<keyword evidence="2" id="KW-0418">Kinase</keyword>
<dbReference type="InterPro" id="IPR018647">
    <property type="entry name" value="SLFN_3-like_DNA/RNA_helicase"/>
</dbReference>
<dbReference type="RefSeq" id="WP_022791367.1">
    <property type="nucleotide sequence ID" value="NZ_ATUU01000002.1"/>
</dbReference>
<dbReference type="SUPFAM" id="SSF52540">
    <property type="entry name" value="P-loop containing nucleoside triphosphate hydrolases"/>
    <property type="match status" value="1"/>
</dbReference>
<dbReference type="STRING" id="1123500.GCA_000420365_00584"/>
<accession>A0A0R2G2K1</accession>
<comment type="caution">
    <text evidence="2">The sequence shown here is derived from an EMBL/GenBank/DDBJ whole genome shotgun (WGS) entry which is preliminary data.</text>
</comment>
<name>A0A0R2G2K1_9LACO</name>
<organism evidence="2 3">
    <name type="scientific">Weissella halotolerans DSM 20190</name>
    <dbReference type="NCBI Taxonomy" id="1123500"/>
    <lineage>
        <taxon>Bacteria</taxon>
        <taxon>Bacillati</taxon>
        <taxon>Bacillota</taxon>
        <taxon>Bacilli</taxon>
        <taxon>Lactobacillales</taxon>
        <taxon>Lactobacillaceae</taxon>
        <taxon>Weissella</taxon>
    </lineage>
</organism>
<dbReference type="GO" id="GO:0016301">
    <property type="term" value="F:kinase activity"/>
    <property type="evidence" value="ECO:0007669"/>
    <property type="project" value="UniProtKB-KW"/>
</dbReference>